<dbReference type="GeneID" id="56077408"/>
<evidence type="ECO:0000313" key="3">
    <source>
        <dbReference type="EMBL" id="QLH76891.1"/>
    </source>
</evidence>
<feature type="region of interest" description="Disordered" evidence="2">
    <location>
        <begin position="28"/>
        <end position="69"/>
    </location>
</feature>
<protein>
    <recommendedName>
        <fullName evidence="5">DUF4129 domain-containing protein</fullName>
    </recommendedName>
</protein>
<evidence type="ECO:0000313" key="4">
    <source>
        <dbReference type="Proteomes" id="UP000509667"/>
    </source>
</evidence>
<keyword evidence="1" id="KW-0175">Coiled coil</keyword>
<dbReference type="RefSeq" id="WP_179910825.1">
    <property type="nucleotide sequence ID" value="NZ_CP058910.1"/>
</dbReference>
<accession>A0A7D5SWW3</accession>
<name>A0A7D5SWW3_9EURY</name>
<proteinExistence type="predicted"/>
<evidence type="ECO:0000256" key="2">
    <source>
        <dbReference type="SAM" id="MobiDB-lite"/>
    </source>
</evidence>
<feature type="coiled-coil region" evidence="1">
    <location>
        <begin position="137"/>
        <end position="197"/>
    </location>
</feature>
<evidence type="ECO:0008006" key="5">
    <source>
        <dbReference type="Google" id="ProtNLM"/>
    </source>
</evidence>
<reference evidence="3 4" key="1">
    <citation type="submission" date="2020-07" db="EMBL/GenBank/DDBJ databases">
        <title>Halosimplex pelagicum sp. nov. and Halosimplex rubrum sp. nov., isolated from salted brown alga Laminaria, and emended description of the genus Halosimplex.</title>
        <authorList>
            <person name="Cui H."/>
        </authorList>
    </citation>
    <scope>NUCLEOTIDE SEQUENCE [LARGE SCALE GENOMIC DNA]</scope>
    <source>
        <strain evidence="3 4">R27</strain>
    </source>
</reference>
<dbReference type="AlphaFoldDB" id="A0A7D5SWW3"/>
<dbReference type="Proteomes" id="UP000509667">
    <property type="component" value="Chromosome"/>
</dbReference>
<feature type="compositionally biased region" description="Polar residues" evidence="2">
    <location>
        <begin position="36"/>
        <end position="54"/>
    </location>
</feature>
<dbReference type="EMBL" id="CP058910">
    <property type="protein sequence ID" value="QLH76891.1"/>
    <property type="molecule type" value="Genomic_DNA"/>
</dbReference>
<keyword evidence="4" id="KW-1185">Reference proteome</keyword>
<organism evidence="3 4">
    <name type="scientific">Halosimplex rubrum</name>
    <dbReference type="NCBI Taxonomy" id="869889"/>
    <lineage>
        <taxon>Archaea</taxon>
        <taxon>Methanobacteriati</taxon>
        <taxon>Methanobacteriota</taxon>
        <taxon>Stenosarchaea group</taxon>
        <taxon>Halobacteria</taxon>
        <taxon>Halobacteriales</taxon>
        <taxon>Haloarculaceae</taxon>
        <taxon>Halosimplex</taxon>
    </lineage>
</organism>
<feature type="region of interest" description="Disordered" evidence="2">
    <location>
        <begin position="564"/>
        <end position="597"/>
    </location>
</feature>
<evidence type="ECO:0000256" key="1">
    <source>
        <dbReference type="SAM" id="Coils"/>
    </source>
</evidence>
<dbReference type="KEGG" id="hrr:HZS55_06055"/>
<sequence length="690" mass="74869">MDLSTRGAALVAVLLLVSSIAIPVSAEISDSDNRPEQNPNDGSSVPQIQTANNSTKHHDDPNAVSEGGDISEVEGWLTDRLANRLGDSAVQISQGQYEQAQSIIGDDYDSRLEQLIDVAGETEGDSDDEAADRLSIIQRAQRNYSAAASEYNETYREYQEAREASNETAARRYARELREIEQDVEQLNRTLIRNYEQVENLTGADLSTVTRSIGSTTENITTQQRQLEGELFTPTRLQIRADSATVAYDDPLTIRGQLTRENGSALADRSITLRIHTQTQEVETDADGRFTLRYRPRTLPANTSMLRVEYVPEAESAFLPANSTVAVTVEQVEATIELRATPKRIGYDDQVEVAARLVHNGEPVSGIPLTADINGYELPNARTTADGNAAMTGRLPSTIPTGKYQSTVSIAVAGRAVTADPATTPLTVTETATTLSIAGERVGETMTLSGRLTTTDGDPLDDRTVRLTIPEGGDHTVQTGGNGTYSVTLSGSELSDGVNGSLAVTARFDGGGTNLGSVSTSERIQFETFGSTATQPSGGLPLGPVAVVVVCLVLAGLGAGVVRYSRSDDDDERPPDGADYISESDIETPDAAQDQPDFSTSWSLLEADRPDTAVRYTYQQLREHLTSEVSVRHSDTHWEFLAKCRRSGLPEDQTVVLEELVQTYERSRFYGDGRDQDIDSLMDRIESTWS</sequence>
<gene>
    <name evidence="3" type="ORF">HZS55_06055</name>
</gene>
<dbReference type="OrthoDB" id="206387at2157"/>